<reference evidence="1 2" key="1">
    <citation type="journal article" date="2016" name="Genome Announc.">
        <title>Complete Genome Sequence of Methylobacterium populi P-1M, Isolated from Pink-Pigmented Household Biofilm.</title>
        <authorList>
            <person name="Morohoshi T."/>
            <person name="Ikeda T."/>
        </authorList>
    </citation>
    <scope>NUCLEOTIDE SEQUENCE [LARGE SCALE GENOMIC DNA]</scope>
    <source>
        <strain evidence="1 2">P-1M</strain>
    </source>
</reference>
<protein>
    <submittedName>
        <fullName evidence="1">Methionine-tRNA ligase</fullName>
    </submittedName>
</protein>
<proteinExistence type="predicted"/>
<sequence>MSGHGCEQLDQHAFERQPRIKEIQEDGGEVGVSAGEQQFAEALNLFRGRLAARYRTARGGPVAVSEHEPWQNLRLDDACELTAHSGFTGLIPED</sequence>
<organism evidence="1 2">
    <name type="scientific">Methylorubrum populi</name>
    <dbReference type="NCBI Taxonomy" id="223967"/>
    <lineage>
        <taxon>Bacteria</taxon>
        <taxon>Pseudomonadati</taxon>
        <taxon>Pseudomonadota</taxon>
        <taxon>Alphaproteobacteria</taxon>
        <taxon>Hyphomicrobiales</taxon>
        <taxon>Methylobacteriaceae</taxon>
        <taxon>Methylorubrum</taxon>
    </lineage>
</organism>
<dbReference type="EMBL" id="AP014809">
    <property type="protein sequence ID" value="BAU93943.1"/>
    <property type="molecule type" value="Genomic_DNA"/>
</dbReference>
<keyword evidence="1" id="KW-0436">Ligase</keyword>
<dbReference type="GO" id="GO:0016874">
    <property type="term" value="F:ligase activity"/>
    <property type="evidence" value="ECO:0007669"/>
    <property type="project" value="UniProtKB-KW"/>
</dbReference>
<name>A0A160PME3_9HYPH</name>
<gene>
    <name evidence="1" type="primary">metG</name>
    <name evidence="1" type="ORF">MPPM_5338</name>
</gene>
<evidence type="ECO:0000313" key="1">
    <source>
        <dbReference type="EMBL" id="BAU93943.1"/>
    </source>
</evidence>
<dbReference type="Proteomes" id="UP000218288">
    <property type="component" value="Chromosome"/>
</dbReference>
<evidence type="ECO:0000313" key="2">
    <source>
        <dbReference type="Proteomes" id="UP000218288"/>
    </source>
</evidence>
<dbReference type="AlphaFoldDB" id="A0A160PME3"/>
<accession>A0A160PME3</accession>